<dbReference type="SUPFAM" id="SSF51338">
    <property type="entry name" value="Composite domain of metallo-dependent hydrolases"/>
    <property type="match status" value="1"/>
</dbReference>
<dbReference type="Gene3D" id="3.20.20.140">
    <property type="entry name" value="Metal-dependent hydrolases"/>
    <property type="match status" value="1"/>
</dbReference>
<evidence type="ECO:0000313" key="19">
    <source>
        <dbReference type="Proteomes" id="UP000248863"/>
    </source>
</evidence>
<dbReference type="PANTHER" id="PTHR11647">
    <property type="entry name" value="HYDRANTOINASE/DIHYDROPYRIMIDINASE FAMILY MEMBER"/>
    <property type="match status" value="1"/>
</dbReference>
<evidence type="ECO:0000256" key="9">
    <source>
        <dbReference type="ARBA" id="ARBA00022801"/>
    </source>
</evidence>
<dbReference type="InterPro" id="IPR011059">
    <property type="entry name" value="Metal-dep_hydrolase_composite"/>
</dbReference>
<evidence type="ECO:0000256" key="12">
    <source>
        <dbReference type="ARBA" id="ARBA00049158"/>
    </source>
</evidence>
<evidence type="ECO:0000256" key="2">
    <source>
        <dbReference type="ARBA" id="ARBA00001947"/>
    </source>
</evidence>
<proteinExistence type="inferred from homology"/>
<dbReference type="InterPro" id="IPR011809">
    <property type="entry name" value="His_9_proposed"/>
</dbReference>
<feature type="domain" description="Amidohydrolase-related" evidence="17">
    <location>
        <begin position="262"/>
        <end position="655"/>
    </location>
</feature>
<dbReference type="GO" id="GO:0005829">
    <property type="term" value="C:cytosol"/>
    <property type="evidence" value="ECO:0007669"/>
    <property type="project" value="TreeGrafter"/>
</dbReference>
<evidence type="ECO:0000256" key="16">
    <source>
        <dbReference type="PIRSR" id="PIRSR611778-50"/>
    </source>
</evidence>
<sequence>MTAIDFSAFIDRLATVSGEAILPFFRTSLTVDDKNAGGAFDPVTAADRAAELAMRAMIRDTFPSHGIVGEEFGADRPDAEYVWVLDPIDGTKSFISGMPAWGTLIALTRRGTPVFGMMHQPYYGERFSGDGKAARYRGPRSERAMLVRPCESLERAVLFTTSPRLMNGADRAAFVKVEEQVRLSRYGGDCYAYCMLAAGHIDLVIETELKPHDVAALIPIIAGAGGIVTTWEGAPAERGGRIVAVAERIEGAAREIDASGLLVMPGGIDSHVHLAQPTFGGPKMSDDFLTGTRAAIAGGTTTVLPFAMQPRGAGLRAVVQEYHQEADGKAYCDYGFHLIITNPSPSVLGQELPALVGDGYTSFKVFMTYDDMVLNDRELLEVFECARGCRALVMVHAEGYDAIKFMTERLERAGKTAPYYHGVSRPEIVEREAAHRAISHAELTDVPIMIVHVSGREAMEQIRWAQNRGMKVYGETCPQYIALTADDMKGLNMDESGGKYVCSPPPRDHASQEAIWQGLTAGVFQTFSSDHCPFMDGVDGKRSPKAKTSFKWVPNGIPGVETRMAVLWGLGVAQGRIGMNEFVALTSTNHAKMYGLYPKKGSIAPGFDADIVLWDPARKETIRQALMHGACDYTPYEGLAVTGWPVMTILKGKPVCEEGRILGAPGDGAFLKRGISPYASK</sequence>
<dbReference type="GO" id="GO:0046872">
    <property type="term" value="F:metal ion binding"/>
    <property type="evidence" value="ECO:0007669"/>
    <property type="project" value="UniProtKB-KW"/>
</dbReference>
<dbReference type="NCBIfam" id="NF009941">
    <property type="entry name" value="PRK13404.1"/>
    <property type="match status" value="1"/>
</dbReference>
<evidence type="ECO:0000256" key="15">
    <source>
        <dbReference type="PIRSR" id="PIRSR600760-2"/>
    </source>
</evidence>
<dbReference type="OrthoDB" id="9775759at2"/>
<dbReference type="EC" id="3.1.3.15" evidence="14"/>
<comment type="cofactor">
    <cofactor evidence="1 15">
        <name>Mg(2+)</name>
        <dbReference type="ChEBI" id="CHEBI:18420"/>
    </cofactor>
</comment>
<keyword evidence="19" id="KW-1185">Reference proteome</keyword>
<dbReference type="InterPro" id="IPR020583">
    <property type="entry name" value="Inositol_monoP_metal-BS"/>
</dbReference>
<dbReference type="SUPFAM" id="SSF51556">
    <property type="entry name" value="Metallo-dependent hydrolases"/>
    <property type="match status" value="1"/>
</dbReference>
<evidence type="ECO:0000256" key="8">
    <source>
        <dbReference type="ARBA" id="ARBA00022723"/>
    </source>
</evidence>
<reference evidence="18 19" key="1">
    <citation type="submission" date="2017-07" db="EMBL/GenBank/DDBJ databases">
        <title>Draft Genome Sequences of Select Purple Nonsulfur Bacteria.</title>
        <authorList>
            <person name="Lasarre B."/>
            <person name="Mckinlay J.B."/>
        </authorList>
    </citation>
    <scope>NUCLEOTIDE SEQUENCE [LARGE SCALE GENOMIC DNA]</scope>
    <source>
        <strain evidence="18 19">DSM 11907</strain>
    </source>
</reference>
<feature type="binding site" evidence="15">
    <location>
        <position position="86"/>
    </location>
    <ligand>
        <name>Mg(2+)</name>
        <dbReference type="ChEBI" id="CHEBI:18420"/>
        <label>1</label>
        <note>catalytic</note>
    </ligand>
</feature>
<dbReference type="AlphaFoldDB" id="A0A327JSD8"/>
<dbReference type="FunFam" id="3.20.20.140:FF:000217">
    <property type="entry name" value="Dihydropyrimidinase-related protein 1"/>
    <property type="match status" value="1"/>
</dbReference>
<dbReference type="InterPro" id="IPR011778">
    <property type="entry name" value="Hydantoinase/dihydroPyrase"/>
</dbReference>
<evidence type="ECO:0000259" key="17">
    <source>
        <dbReference type="Pfam" id="PF01979"/>
    </source>
</evidence>
<dbReference type="InterPro" id="IPR050378">
    <property type="entry name" value="Metallo-dep_Hydrolases_sf"/>
</dbReference>
<feature type="binding site" evidence="15">
    <location>
        <position position="70"/>
    </location>
    <ligand>
        <name>Mg(2+)</name>
        <dbReference type="ChEBI" id="CHEBI:18420"/>
        <label>1</label>
        <note>catalytic</note>
    </ligand>
</feature>
<dbReference type="PROSITE" id="PS00629">
    <property type="entry name" value="IMP_1"/>
    <property type="match status" value="1"/>
</dbReference>
<evidence type="ECO:0000313" key="18">
    <source>
        <dbReference type="EMBL" id="RAI29420.1"/>
    </source>
</evidence>
<dbReference type="InterPro" id="IPR006680">
    <property type="entry name" value="Amidohydro-rel"/>
</dbReference>
<dbReference type="GO" id="GO:0016812">
    <property type="term" value="F:hydrolase activity, acting on carbon-nitrogen (but not peptide) bonds, in cyclic amides"/>
    <property type="evidence" value="ECO:0007669"/>
    <property type="project" value="TreeGrafter"/>
</dbReference>
<evidence type="ECO:0000256" key="1">
    <source>
        <dbReference type="ARBA" id="ARBA00001946"/>
    </source>
</evidence>
<dbReference type="FunFam" id="3.30.540.10:FF:000030">
    <property type="entry name" value="Inositol monophosphatase"/>
    <property type="match status" value="1"/>
</dbReference>
<evidence type="ECO:0000256" key="3">
    <source>
        <dbReference type="ARBA" id="ARBA00004970"/>
    </source>
</evidence>
<dbReference type="PANTHER" id="PTHR11647:SF1">
    <property type="entry name" value="COLLAPSIN RESPONSE MEDIATOR PROTEIN"/>
    <property type="match status" value="1"/>
</dbReference>
<evidence type="ECO:0000256" key="4">
    <source>
        <dbReference type="ARBA" id="ARBA00008829"/>
    </source>
</evidence>
<comment type="similarity">
    <text evidence="5">Belongs to the inositol monophosphatase superfamily.</text>
</comment>
<feature type="binding site" evidence="15">
    <location>
        <position position="89"/>
    </location>
    <ligand>
        <name>Mg(2+)</name>
        <dbReference type="ChEBI" id="CHEBI:18420"/>
        <label>1</label>
        <note>catalytic</note>
    </ligand>
</feature>
<dbReference type="PRINTS" id="PR00377">
    <property type="entry name" value="IMPHPHTASES"/>
</dbReference>
<name>A0A327JSD8_9BRAD</name>
<comment type="PTM">
    <text evidence="16">Carbamylation allows a single lysine to coordinate two divalent metal cations.</text>
</comment>
<dbReference type="UniPathway" id="UPA00031">
    <property type="reaction ID" value="UER00013"/>
</dbReference>
<dbReference type="Gene3D" id="3.40.190.80">
    <property type="match status" value="1"/>
</dbReference>
<evidence type="ECO:0000256" key="14">
    <source>
        <dbReference type="NCBIfam" id="TIGR02067"/>
    </source>
</evidence>
<comment type="function">
    <text evidence="13">Catalyzes the stereospecific hydrolysis of the cyclic amide bond of D-hydantoin derivatives.</text>
</comment>
<evidence type="ECO:0000256" key="11">
    <source>
        <dbReference type="ARBA" id="ARBA00023102"/>
    </source>
</evidence>
<comment type="pathway">
    <text evidence="3">Amino-acid biosynthesis; L-histidine biosynthesis; L-histidine from 5-phospho-alpha-D-ribose 1-diphosphate: step 8/9.</text>
</comment>
<dbReference type="InterPro" id="IPR032466">
    <property type="entry name" value="Metal_Hydrolase"/>
</dbReference>
<dbReference type="NCBIfam" id="TIGR02067">
    <property type="entry name" value="his_9_HisN"/>
    <property type="match status" value="1"/>
</dbReference>
<comment type="caution">
    <text evidence="18">The sequence shown here is derived from an EMBL/GenBank/DDBJ whole genome shotgun (WGS) entry which is preliminary data.</text>
</comment>
<evidence type="ECO:0000256" key="6">
    <source>
        <dbReference type="ARBA" id="ARBA00022553"/>
    </source>
</evidence>
<comment type="catalytic activity">
    <reaction evidence="12">
        <text>L-histidinol phosphate + H2O = L-histidinol + phosphate</text>
        <dbReference type="Rhea" id="RHEA:14465"/>
        <dbReference type="ChEBI" id="CHEBI:15377"/>
        <dbReference type="ChEBI" id="CHEBI:43474"/>
        <dbReference type="ChEBI" id="CHEBI:57699"/>
        <dbReference type="ChEBI" id="CHEBI:57980"/>
        <dbReference type="EC" id="3.1.3.15"/>
    </reaction>
</comment>
<keyword evidence="9" id="KW-0378">Hydrolase</keyword>
<organism evidence="18 19">
    <name type="scientific">Rhodoplanes elegans</name>
    <dbReference type="NCBI Taxonomy" id="29408"/>
    <lineage>
        <taxon>Bacteria</taxon>
        <taxon>Pseudomonadati</taxon>
        <taxon>Pseudomonadota</taxon>
        <taxon>Alphaproteobacteria</taxon>
        <taxon>Hyphomicrobiales</taxon>
        <taxon>Nitrobacteraceae</taxon>
        <taxon>Rhodoplanes</taxon>
    </lineage>
</organism>
<accession>A0A327JSD8</accession>
<evidence type="ECO:0000256" key="7">
    <source>
        <dbReference type="ARBA" id="ARBA00022605"/>
    </source>
</evidence>
<dbReference type="CDD" id="cd01314">
    <property type="entry name" value="D-HYD"/>
    <property type="match status" value="1"/>
</dbReference>
<evidence type="ECO:0000256" key="10">
    <source>
        <dbReference type="ARBA" id="ARBA00022842"/>
    </source>
</evidence>
<comment type="cofactor">
    <cofactor evidence="2">
        <name>Zn(2+)</name>
        <dbReference type="ChEBI" id="CHEBI:29105"/>
    </cofactor>
</comment>
<keyword evidence="11" id="KW-0368">Histidine biosynthesis</keyword>
<dbReference type="CDD" id="cd01641">
    <property type="entry name" value="Bacterial_IMPase_like_1"/>
    <property type="match status" value="1"/>
</dbReference>
<protein>
    <recommendedName>
        <fullName evidence="14">Histidinol-phosphatase</fullName>
        <ecNumber evidence="14">3.1.3.15</ecNumber>
    </recommendedName>
</protein>
<evidence type="ECO:0000256" key="13">
    <source>
        <dbReference type="ARBA" id="ARBA00055040"/>
    </source>
</evidence>
<keyword evidence="10 15" id="KW-0460">Magnesium</keyword>
<dbReference type="InterPro" id="IPR000760">
    <property type="entry name" value="Inositol_monophosphatase-like"/>
</dbReference>
<dbReference type="EMBL" id="NPEU01000688">
    <property type="protein sequence ID" value="RAI29420.1"/>
    <property type="molecule type" value="Genomic_DNA"/>
</dbReference>
<feature type="binding site" evidence="15">
    <location>
        <position position="213"/>
    </location>
    <ligand>
        <name>Mg(2+)</name>
        <dbReference type="ChEBI" id="CHEBI:18420"/>
        <label>1</label>
        <note>catalytic</note>
    </ligand>
</feature>
<feature type="modified residue" description="N6-carboxylysine" evidence="16">
    <location>
        <position position="364"/>
    </location>
</feature>
<keyword evidence="8 15" id="KW-0479">Metal-binding</keyword>
<keyword evidence="7" id="KW-0028">Amino-acid biosynthesis</keyword>
<keyword evidence="6" id="KW-0597">Phosphoprotein</keyword>
<dbReference type="GO" id="GO:0004401">
    <property type="term" value="F:histidinol-phosphatase activity"/>
    <property type="evidence" value="ECO:0007669"/>
    <property type="project" value="UniProtKB-UniRule"/>
</dbReference>
<dbReference type="Pfam" id="PF01979">
    <property type="entry name" value="Amidohydro_1"/>
    <property type="match status" value="1"/>
</dbReference>
<dbReference type="SUPFAM" id="SSF56655">
    <property type="entry name" value="Carbohydrate phosphatase"/>
    <property type="match status" value="1"/>
</dbReference>
<evidence type="ECO:0000256" key="5">
    <source>
        <dbReference type="ARBA" id="ARBA00009759"/>
    </source>
</evidence>
<dbReference type="RefSeq" id="WP_111360471.1">
    <property type="nucleotide sequence ID" value="NZ_NPEU01000688.1"/>
</dbReference>
<dbReference type="Gene3D" id="3.30.540.10">
    <property type="entry name" value="Fructose-1,6-Bisphosphatase, subunit A, domain 1"/>
    <property type="match status" value="1"/>
</dbReference>
<dbReference type="NCBIfam" id="TIGR02033">
    <property type="entry name" value="D-hydantoinase"/>
    <property type="match status" value="1"/>
</dbReference>
<gene>
    <name evidence="18" type="ORF">CH338_28615</name>
</gene>
<dbReference type="Proteomes" id="UP000248863">
    <property type="component" value="Unassembled WGS sequence"/>
</dbReference>
<dbReference type="GO" id="GO:0000105">
    <property type="term" value="P:L-histidine biosynthetic process"/>
    <property type="evidence" value="ECO:0007669"/>
    <property type="project" value="UniProtKB-UniRule"/>
</dbReference>
<feature type="binding site" evidence="15">
    <location>
        <position position="88"/>
    </location>
    <ligand>
        <name>Mg(2+)</name>
        <dbReference type="ChEBI" id="CHEBI:18420"/>
        <label>1</label>
        <note>catalytic</note>
    </ligand>
</feature>
<dbReference type="Pfam" id="PF00459">
    <property type="entry name" value="Inositol_P"/>
    <property type="match status" value="1"/>
</dbReference>
<comment type="similarity">
    <text evidence="4">Belongs to the metallo-dependent hydrolases superfamily. Hydantoinase/dihydropyrimidinase family.</text>
</comment>